<organism evidence="1 2">
    <name type="scientific">Rotaria socialis</name>
    <dbReference type="NCBI Taxonomy" id="392032"/>
    <lineage>
        <taxon>Eukaryota</taxon>
        <taxon>Metazoa</taxon>
        <taxon>Spiralia</taxon>
        <taxon>Gnathifera</taxon>
        <taxon>Rotifera</taxon>
        <taxon>Eurotatoria</taxon>
        <taxon>Bdelloidea</taxon>
        <taxon>Philodinida</taxon>
        <taxon>Philodinidae</taxon>
        <taxon>Rotaria</taxon>
    </lineage>
</organism>
<protein>
    <submittedName>
        <fullName evidence="1">Uncharacterized protein</fullName>
    </submittedName>
</protein>
<comment type="caution">
    <text evidence="1">The sequence shown here is derived from an EMBL/GenBank/DDBJ whole genome shotgun (WGS) entry which is preliminary data.</text>
</comment>
<evidence type="ECO:0000313" key="1">
    <source>
        <dbReference type="EMBL" id="CAF5119303.1"/>
    </source>
</evidence>
<proteinExistence type="predicted"/>
<sequence>MHAFDDNKQYEHKSLLLSSIEQDRYDCMKYLLDRQLLP</sequence>
<dbReference type="Proteomes" id="UP000663848">
    <property type="component" value="Unassembled WGS sequence"/>
</dbReference>
<evidence type="ECO:0000313" key="2">
    <source>
        <dbReference type="Proteomes" id="UP000663848"/>
    </source>
</evidence>
<name>A0A822F2D5_9BILA</name>
<dbReference type="AlphaFoldDB" id="A0A822F2D5"/>
<dbReference type="EMBL" id="CAJOBR010079293">
    <property type="protein sequence ID" value="CAF5119303.1"/>
    <property type="molecule type" value="Genomic_DNA"/>
</dbReference>
<gene>
    <name evidence="1" type="ORF">QYT958_LOCUS45947</name>
</gene>
<accession>A0A822F2D5</accession>
<feature type="non-terminal residue" evidence="1">
    <location>
        <position position="38"/>
    </location>
</feature>
<reference evidence="1" key="1">
    <citation type="submission" date="2021-02" db="EMBL/GenBank/DDBJ databases">
        <authorList>
            <person name="Nowell W R."/>
        </authorList>
    </citation>
    <scope>NUCLEOTIDE SEQUENCE</scope>
</reference>